<proteinExistence type="predicted"/>
<evidence type="ECO:0000256" key="1">
    <source>
        <dbReference type="ARBA" id="ARBA00023157"/>
    </source>
</evidence>
<dbReference type="OrthoDB" id="9971251at2759"/>
<dbReference type="SUPFAM" id="SSF48726">
    <property type="entry name" value="Immunoglobulin"/>
    <property type="match status" value="1"/>
</dbReference>
<dbReference type="InterPro" id="IPR013783">
    <property type="entry name" value="Ig-like_fold"/>
</dbReference>
<comment type="caution">
    <text evidence="3">The sequence shown here is derived from an EMBL/GenBank/DDBJ whole genome shotgun (WGS) entry which is preliminary data.</text>
</comment>
<evidence type="ECO:0000313" key="4">
    <source>
        <dbReference type="Proteomes" id="UP000275408"/>
    </source>
</evidence>
<dbReference type="InterPro" id="IPR000859">
    <property type="entry name" value="CUB_dom"/>
</dbReference>
<dbReference type="AlphaFoldDB" id="A0A3M6UBC7"/>
<keyword evidence="1" id="KW-1015">Disulfide bond</keyword>
<dbReference type="SUPFAM" id="SSF49854">
    <property type="entry name" value="Spermadhesin, CUB domain"/>
    <property type="match status" value="1"/>
</dbReference>
<organism evidence="3 4">
    <name type="scientific">Pocillopora damicornis</name>
    <name type="common">Cauliflower coral</name>
    <name type="synonym">Millepora damicornis</name>
    <dbReference type="NCBI Taxonomy" id="46731"/>
    <lineage>
        <taxon>Eukaryota</taxon>
        <taxon>Metazoa</taxon>
        <taxon>Cnidaria</taxon>
        <taxon>Anthozoa</taxon>
        <taxon>Hexacorallia</taxon>
        <taxon>Scleractinia</taxon>
        <taxon>Astrocoeniina</taxon>
        <taxon>Pocilloporidae</taxon>
        <taxon>Pocillopora</taxon>
    </lineage>
</organism>
<dbReference type="PROSITE" id="PS50835">
    <property type="entry name" value="IG_LIKE"/>
    <property type="match status" value="1"/>
</dbReference>
<dbReference type="InterPro" id="IPR007110">
    <property type="entry name" value="Ig-like_dom"/>
</dbReference>
<gene>
    <name evidence="3" type="ORF">pdam_00023081</name>
</gene>
<reference evidence="3 4" key="1">
    <citation type="journal article" date="2018" name="Sci. Rep.">
        <title>Comparative analysis of the Pocillopora damicornis genome highlights role of immune system in coral evolution.</title>
        <authorList>
            <person name="Cunning R."/>
            <person name="Bay R.A."/>
            <person name="Gillette P."/>
            <person name="Baker A.C."/>
            <person name="Traylor-Knowles N."/>
        </authorList>
    </citation>
    <scope>NUCLEOTIDE SEQUENCE [LARGE SCALE GENOMIC DNA]</scope>
    <source>
        <strain evidence="3">RSMAS</strain>
        <tissue evidence="3">Whole animal</tissue>
    </source>
</reference>
<dbReference type="CDD" id="cd00041">
    <property type="entry name" value="CUB"/>
    <property type="match status" value="1"/>
</dbReference>
<dbReference type="EMBL" id="RCHS01001875">
    <property type="protein sequence ID" value="RMX50960.1"/>
    <property type="molecule type" value="Genomic_DNA"/>
</dbReference>
<keyword evidence="4" id="KW-1185">Reference proteome</keyword>
<protein>
    <recommendedName>
        <fullName evidence="2">Ig-like domain-containing protein</fullName>
    </recommendedName>
</protein>
<dbReference type="Pfam" id="PF13895">
    <property type="entry name" value="Ig_2"/>
    <property type="match status" value="1"/>
</dbReference>
<evidence type="ECO:0000313" key="3">
    <source>
        <dbReference type="EMBL" id="RMX50960.1"/>
    </source>
</evidence>
<dbReference type="Gene3D" id="2.60.120.290">
    <property type="entry name" value="Spermadhesin, CUB domain"/>
    <property type="match status" value="1"/>
</dbReference>
<name>A0A3M6UBC7_POCDA</name>
<dbReference type="InterPro" id="IPR035914">
    <property type="entry name" value="Sperma_CUB_dom_sf"/>
</dbReference>
<feature type="domain" description="Ig-like" evidence="2">
    <location>
        <begin position="122"/>
        <end position="185"/>
    </location>
</feature>
<sequence length="189" mass="21619">MADSMKGRLHGQGLSEYDKQAQGWEQVQEFDGKKFISVPRGHYVELNFTIRSYFPEICLWGFNLEIRDGSNQSTNLLGEFCGDYGTGVVRSSGRYMWLKFIQTNFYNYISIFYIARSINETGMITSKLWCPMKGAPAPYIVWRKDGVAVQNSTSITFQLKVTSENNVNYSCEARGDGEVLRRSISLRIE</sequence>
<dbReference type="InterPro" id="IPR036179">
    <property type="entry name" value="Ig-like_dom_sf"/>
</dbReference>
<accession>A0A3M6UBC7</accession>
<dbReference type="Gene3D" id="2.60.40.10">
    <property type="entry name" value="Immunoglobulins"/>
    <property type="match status" value="1"/>
</dbReference>
<feature type="non-terminal residue" evidence="3">
    <location>
        <position position="189"/>
    </location>
</feature>
<evidence type="ECO:0000259" key="2">
    <source>
        <dbReference type="PROSITE" id="PS50835"/>
    </source>
</evidence>
<dbReference type="Pfam" id="PF00431">
    <property type="entry name" value="CUB"/>
    <property type="match status" value="1"/>
</dbReference>
<dbReference type="Proteomes" id="UP000275408">
    <property type="component" value="Unassembled WGS sequence"/>
</dbReference>
<dbReference type="CDD" id="cd00096">
    <property type="entry name" value="Ig"/>
    <property type="match status" value="1"/>
</dbReference>